<keyword evidence="1" id="KW-0472">Membrane</keyword>
<proteinExistence type="predicted"/>
<dbReference type="RefSeq" id="WP_066138030.1">
    <property type="nucleotide sequence ID" value="NZ_CBCSGM010000001.1"/>
</dbReference>
<protein>
    <submittedName>
        <fullName evidence="2">Uncharacterized protein</fullName>
    </submittedName>
</protein>
<evidence type="ECO:0000313" key="3">
    <source>
        <dbReference type="Proteomes" id="UP000249134"/>
    </source>
</evidence>
<evidence type="ECO:0000313" key="2">
    <source>
        <dbReference type="EMBL" id="SQI57011.1"/>
    </source>
</evidence>
<gene>
    <name evidence="2" type="ORF">NCTC4824_02042</name>
</gene>
<keyword evidence="1" id="KW-0812">Transmembrane</keyword>
<reference evidence="2 3" key="1">
    <citation type="submission" date="2018-06" db="EMBL/GenBank/DDBJ databases">
        <authorList>
            <consortium name="Pathogen Informatics"/>
            <person name="Doyle S."/>
        </authorList>
    </citation>
    <scope>NUCLEOTIDE SEQUENCE [LARGE SCALE GENOMIC DNA]</scope>
    <source>
        <strain evidence="2 3">NCTC4824</strain>
    </source>
</reference>
<dbReference type="Proteomes" id="UP000249134">
    <property type="component" value="Chromosome 1"/>
</dbReference>
<dbReference type="KEGG" id="blen:NCTC4824_02042"/>
<dbReference type="AlphaFoldDB" id="A0A2X4W1M1"/>
<accession>A0A2X4W1M1</accession>
<organism evidence="2 3">
    <name type="scientific">Lederbergia lenta</name>
    <name type="common">Bacillus lentus</name>
    <dbReference type="NCBI Taxonomy" id="1467"/>
    <lineage>
        <taxon>Bacteria</taxon>
        <taxon>Bacillati</taxon>
        <taxon>Bacillota</taxon>
        <taxon>Bacilli</taxon>
        <taxon>Bacillales</taxon>
        <taxon>Bacillaceae</taxon>
        <taxon>Lederbergia</taxon>
    </lineage>
</organism>
<dbReference type="EMBL" id="LS483476">
    <property type="protein sequence ID" value="SQI57011.1"/>
    <property type="molecule type" value="Genomic_DNA"/>
</dbReference>
<sequence>MNIKDYYSRMTRLYMNQTVLFSLVFITIILPSIKQVDFLHVNLAGIVVSLCLFNFFLKYVYFSGKNREVSTLISSKDFTMSKAQSYILLRSPSSFSYFDIYSADGICRFSISMVKGKEKRSRNKLSETTKAKLMFRLEQQGSANISYIHVNSNDAVIFIQDNKIPLIITQINSREKEILIGSKTYHLKRQYADYILSTDEKVLMRIKKGFMPIKMQALFQPNTPVLSFESRLTEDQKYLCLCLLVYL</sequence>
<evidence type="ECO:0000256" key="1">
    <source>
        <dbReference type="SAM" id="Phobius"/>
    </source>
</evidence>
<name>A0A2X4W1M1_LEDLE</name>
<keyword evidence="1" id="KW-1133">Transmembrane helix</keyword>
<keyword evidence="3" id="KW-1185">Reference proteome</keyword>
<feature type="transmembrane region" description="Helical" evidence="1">
    <location>
        <begin position="12"/>
        <end position="33"/>
    </location>
</feature>
<feature type="transmembrane region" description="Helical" evidence="1">
    <location>
        <begin position="39"/>
        <end position="57"/>
    </location>
</feature>